<proteinExistence type="predicted"/>
<dbReference type="PROSITE" id="PS51257">
    <property type="entry name" value="PROKAR_LIPOPROTEIN"/>
    <property type="match status" value="1"/>
</dbReference>
<name>A0A1Y6CLF4_9PROT</name>
<evidence type="ECO:0000313" key="2">
    <source>
        <dbReference type="EMBL" id="SMF71892.1"/>
    </source>
</evidence>
<reference evidence="2 3" key="1">
    <citation type="submission" date="2017-04" db="EMBL/GenBank/DDBJ databases">
        <authorList>
            <person name="Afonso C.L."/>
            <person name="Miller P.J."/>
            <person name="Scott M.A."/>
            <person name="Spackman E."/>
            <person name="Goraichik I."/>
            <person name="Dimitrov K.M."/>
            <person name="Suarez D.L."/>
            <person name="Swayne D.E."/>
        </authorList>
    </citation>
    <scope>NUCLEOTIDE SEQUENCE [LARGE SCALE GENOMIC DNA]</scope>
    <source>
        <strain evidence="2 3">USBA 355</strain>
    </source>
</reference>
<sequence>MRSAVLLSLLALAALSLAGCVTPAAERPAAGPPPDDELTARLDAAPPPGLARIVFYRQAIPFLQGLHPDLIVNGKRVGTAGMGDAFVRDAKPGGYEVFSTGDPETVVAFTLAAGQTRYVKIGPEFHGLAFRLSAQEVPAHQALAELADLDLSRRGRMTQPGTVGRRRVMGR</sequence>
<protein>
    <recommendedName>
        <fullName evidence="4">DUF2846 domain-containing protein</fullName>
    </recommendedName>
</protein>
<feature type="signal peptide" evidence="1">
    <location>
        <begin position="1"/>
        <end position="18"/>
    </location>
</feature>
<organism evidence="2 3">
    <name type="scientific">Tistlia consotensis USBA 355</name>
    <dbReference type="NCBI Taxonomy" id="560819"/>
    <lineage>
        <taxon>Bacteria</taxon>
        <taxon>Pseudomonadati</taxon>
        <taxon>Pseudomonadota</taxon>
        <taxon>Alphaproteobacteria</taxon>
        <taxon>Rhodospirillales</taxon>
        <taxon>Rhodovibrionaceae</taxon>
        <taxon>Tistlia</taxon>
    </lineage>
</organism>
<dbReference type="EMBL" id="FWZX01000030">
    <property type="protein sequence ID" value="SMF71892.1"/>
    <property type="molecule type" value="Genomic_DNA"/>
</dbReference>
<evidence type="ECO:0000313" key="3">
    <source>
        <dbReference type="Proteomes" id="UP000192917"/>
    </source>
</evidence>
<feature type="chain" id="PRO_5012170185" description="DUF2846 domain-containing protein" evidence="1">
    <location>
        <begin position="19"/>
        <end position="171"/>
    </location>
</feature>
<dbReference type="RefSeq" id="WP_085125643.1">
    <property type="nucleotide sequence ID" value="NZ_FWZX01000030.1"/>
</dbReference>
<evidence type="ECO:0008006" key="4">
    <source>
        <dbReference type="Google" id="ProtNLM"/>
    </source>
</evidence>
<dbReference type="Proteomes" id="UP000192917">
    <property type="component" value="Unassembled WGS sequence"/>
</dbReference>
<dbReference type="AlphaFoldDB" id="A0A1Y6CLF4"/>
<gene>
    <name evidence="2" type="ORF">SAMN05428998_13074</name>
</gene>
<evidence type="ECO:0000256" key="1">
    <source>
        <dbReference type="SAM" id="SignalP"/>
    </source>
</evidence>
<dbReference type="STRING" id="560819.SAMN05428998_13074"/>
<keyword evidence="1" id="KW-0732">Signal</keyword>
<accession>A0A1Y6CLF4</accession>
<keyword evidence="3" id="KW-1185">Reference proteome</keyword>